<evidence type="ECO:0000259" key="2">
    <source>
        <dbReference type="Pfam" id="PF00149"/>
    </source>
</evidence>
<dbReference type="EMBL" id="BAABDQ010000074">
    <property type="protein sequence ID" value="GAA3624740.1"/>
    <property type="molecule type" value="Genomic_DNA"/>
</dbReference>
<dbReference type="InterPro" id="IPR006179">
    <property type="entry name" value="5_nucleotidase/apyrase"/>
</dbReference>
<dbReference type="PANTHER" id="PTHR11575:SF24">
    <property type="entry name" value="5'-NUCLEOTIDASE"/>
    <property type="match status" value="1"/>
</dbReference>
<dbReference type="SUPFAM" id="SSF56300">
    <property type="entry name" value="Metallo-dependent phosphatases"/>
    <property type="match status" value="1"/>
</dbReference>
<accession>A0ABP7A4H0</accession>
<keyword evidence="4" id="KW-1185">Reference proteome</keyword>
<dbReference type="Gene3D" id="3.60.21.10">
    <property type="match status" value="1"/>
</dbReference>
<dbReference type="Pfam" id="PF00149">
    <property type="entry name" value="Metallophos"/>
    <property type="match status" value="1"/>
</dbReference>
<name>A0ABP7A4H0_9ACTN</name>
<evidence type="ECO:0000313" key="3">
    <source>
        <dbReference type="EMBL" id="GAA3624740.1"/>
    </source>
</evidence>
<dbReference type="InterPro" id="IPR029052">
    <property type="entry name" value="Metallo-depent_PP-like"/>
</dbReference>
<proteinExistence type="inferred from homology"/>
<feature type="domain" description="Calcineurin-like phosphoesterase" evidence="2">
    <location>
        <begin position="10"/>
        <end position="195"/>
    </location>
</feature>
<dbReference type="InterPro" id="IPR004843">
    <property type="entry name" value="Calcineurin-like_PHP"/>
</dbReference>
<keyword evidence="1" id="KW-0378">Hydrolase</keyword>
<comment type="similarity">
    <text evidence="1">Belongs to the 5'-nucleotidase family.</text>
</comment>
<gene>
    <name evidence="3" type="ORF">GCM10022419_132930</name>
</gene>
<comment type="caution">
    <text evidence="3">The sequence shown here is derived from an EMBL/GenBank/DDBJ whole genome shotgun (WGS) entry which is preliminary data.</text>
</comment>
<protein>
    <recommendedName>
        <fullName evidence="2">Calcineurin-like phosphoesterase domain-containing protein</fullName>
    </recommendedName>
</protein>
<dbReference type="Proteomes" id="UP001500630">
    <property type="component" value="Unassembled WGS sequence"/>
</dbReference>
<reference evidence="4" key="1">
    <citation type="journal article" date="2019" name="Int. J. Syst. Evol. Microbiol.">
        <title>The Global Catalogue of Microorganisms (GCM) 10K type strain sequencing project: providing services to taxonomists for standard genome sequencing and annotation.</title>
        <authorList>
            <consortium name="The Broad Institute Genomics Platform"/>
            <consortium name="The Broad Institute Genome Sequencing Center for Infectious Disease"/>
            <person name="Wu L."/>
            <person name="Ma J."/>
        </authorList>
    </citation>
    <scope>NUCLEOTIDE SEQUENCE [LARGE SCALE GENOMIC DNA]</scope>
    <source>
        <strain evidence="4">JCM 17326</strain>
    </source>
</reference>
<evidence type="ECO:0000313" key="4">
    <source>
        <dbReference type="Proteomes" id="UP001500630"/>
    </source>
</evidence>
<sequence>MSSGHRVLERIVATTDVHSSFDRSGPMLAHLHAARERALIVDCGDFFEGSGYYLLGDGHLERQALVLMYDIIAPGNHGWRHHFTPDLRALTVCANATDAATGELLFRPVHVVRIGGRRVGVTAVLGEQAFNAIPSTERAGHRVVSPGPALLELRHRHRGMVHDWIVLSHSGFDHDLALAAACPFISVIFSGHCHSERYGPVRVGDTLVVKGPELGAGYAEAVPKARRWTAHTRRFADTMPVIEPMAGLQSQIEATREHLARPIGPLAEPFQDTLPDRREILTLVARRLHARLKPEAVVLNETCLRSAPLGAVLRQGDLLAIEPFANQLVHTEMPADHDLDALTAQAGPLIVVPGQSGRGQLRQALTTEYLADNYLGGRWSGPRLPLAHAVQDVLIEQKGDKP</sequence>
<dbReference type="PRINTS" id="PR01607">
    <property type="entry name" value="APYRASEFAMLY"/>
</dbReference>
<keyword evidence="1" id="KW-0547">Nucleotide-binding</keyword>
<dbReference type="RefSeq" id="WP_345580395.1">
    <property type="nucleotide sequence ID" value="NZ_BAABDQ010000074.1"/>
</dbReference>
<evidence type="ECO:0000256" key="1">
    <source>
        <dbReference type="RuleBase" id="RU362119"/>
    </source>
</evidence>
<organism evidence="3 4">
    <name type="scientific">Nonomuraea rosea</name>
    <dbReference type="NCBI Taxonomy" id="638574"/>
    <lineage>
        <taxon>Bacteria</taxon>
        <taxon>Bacillati</taxon>
        <taxon>Actinomycetota</taxon>
        <taxon>Actinomycetes</taxon>
        <taxon>Streptosporangiales</taxon>
        <taxon>Streptosporangiaceae</taxon>
        <taxon>Nonomuraea</taxon>
    </lineage>
</organism>
<dbReference type="PANTHER" id="PTHR11575">
    <property type="entry name" value="5'-NUCLEOTIDASE-RELATED"/>
    <property type="match status" value="1"/>
</dbReference>